<dbReference type="Proteomes" id="UP000187344">
    <property type="component" value="Unassembled WGS sequence"/>
</dbReference>
<dbReference type="Gene3D" id="1.10.3680.10">
    <property type="entry name" value="TerB-like"/>
    <property type="match status" value="1"/>
</dbReference>
<dbReference type="CDD" id="cd07176">
    <property type="entry name" value="terB"/>
    <property type="match status" value="1"/>
</dbReference>
<gene>
    <name evidence="1" type="ORF">PEB0149_019630</name>
</gene>
<evidence type="ECO:0000313" key="1">
    <source>
        <dbReference type="EMBL" id="OLY44493.1"/>
    </source>
</evidence>
<dbReference type="SUPFAM" id="SSF158682">
    <property type="entry name" value="TerB-like"/>
    <property type="match status" value="1"/>
</dbReference>
<evidence type="ECO:0000313" key="2">
    <source>
        <dbReference type="Proteomes" id="UP000187344"/>
    </source>
</evidence>
<organism evidence="1 2">
    <name type="scientific">Bartonella apis</name>
    <dbReference type="NCBI Taxonomy" id="1686310"/>
    <lineage>
        <taxon>Bacteria</taxon>
        <taxon>Pseudomonadati</taxon>
        <taxon>Pseudomonadota</taxon>
        <taxon>Alphaproteobacteria</taxon>
        <taxon>Hyphomicrobiales</taxon>
        <taxon>Bartonellaceae</taxon>
        <taxon>Bartonella</taxon>
    </lineage>
</organism>
<reference evidence="1 2" key="1">
    <citation type="submission" date="2016-12" db="EMBL/GenBank/DDBJ databases">
        <title>Comparative genomics of Bartonella apis.</title>
        <authorList>
            <person name="Engel P."/>
        </authorList>
    </citation>
    <scope>NUCLEOTIDE SEQUENCE [LARGE SCALE GENOMIC DNA]</scope>
    <source>
        <strain evidence="1 2">PEB0149</strain>
    </source>
</reference>
<dbReference type="OrthoDB" id="8448017at2"/>
<dbReference type="InterPro" id="IPR029024">
    <property type="entry name" value="TerB-like"/>
</dbReference>
<name>A0A1R0FBW4_9HYPH</name>
<dbReference type="EMBL" id="LXYT01000001">
    <property type="protein sequence ID" value="OLY44493.1"/>
    <property type="molecule type" value="Genomic_DNA"/>
</dbReference>
<proteinExistence type="predicted"/>
<dbReference type="AlphaFoldDB" id="A0A1R0FBW4"/>
<sequence length="146" mass="16493">MEKLTAQEALIYIMVTTSAADAAVSDDELELISEIVARFPVFRGFDRTRLDQLAAKCCSYLAHEDGIEQILEVTGKALSPKLRDTAYALAVEVAANDLDVRQEELMFLQILREQFELEDLTVAAIERSARIRFRKAGRNIDEKKEN</sequence>
<dbReference type="RefSeq" id="WP_075869934.1">
    <property type="nucleotide sequence ID" value="NZ_CALYQA010000002.1"/>
</dbReference>
<protein>
    <submittedName>
        <fullName evidence="1">Tellurite resistance protein TerB</fullName>
    </submittedName>
</protein>
<comment type="caution">
    <text evidence="1">The sequence shown here is derived from an EMBL/GenBank/DDBJ whole genome shotgun (WGS) entry which is preliminary data.</text>
</comment>
<accession>A0A1R0FBW4</accession>
<keyword evidence="2" id="KW-1185">Reference proteome</keyword>